<keyword evidence="7 14" id="KW-1133">Transmembrane helix</keyword>
<dbReference type="PANTHER" id="PTHR11351:SF31">
    <property type="entry name" value="DESATURASE 1, ISOFORM A-RELATED"/>
    <property type="match status" value="1"/>
</dbReference>
<evidence type="ECO:0000256" key="14">
    <source>
        <dbReference type="SAM" id="Phobius"/>
    </source>
</evidence>
<name>A0ABP0ZA55_9ROSI</name>
<evidence type="ECO:0000256" key="4">
    <source>
        <dbReference type="ARBA" id="ARBA00022516"/>
    </source>
</evidence>
<dbReference type="Pfam" id="PF00487">
    <property type="entry name" value="FA_desaturase"/>
    <property type="match status" value="1"/>
</dbReference>
<dbReference type="Proteomes" id="UP001642487">
    <property type="component" value="Chromosome 9"/>
</dbReference>
<evidence type="ECO:0000313" key="17">
    <source>
        <dbReference type="Proteomes" id="UP001642487"/>
    </source>
</evidence>
<comment type="domain">
    <text evidence="13">The histidine box domains are involved in binding the catalytic metal ions.</text>
</comment>
<reference evidence="16 17" key="1">
    <citation type="submission" date="2024-03" db="EMBL/GenBank/DDBJ databases">
        <authorList>
            <person name="Gkanogiannis A."/>
            <person name="Becerra Lopez-Lavalle L."/>
        </authorList>
    </citation>
    <scope>NUCLEOTIDE SEQUENCE [LARGE SCALE GENOMIC DNA]</scope>
</reference>
<keyword evidence="9" id="KW-0408">Iron</keyword>
<evidence type="ECO:0000256" key="10">
    <source>
        <dbReference type="ARBA" id="ARBA00023098"/>
    </source>
</evidence>
<feature type="transmembrane region" description="Helical" evidence="14">
    <location>
        <begin position="53"/>
        <end position="73"/>
    </location>
</feature>
<evidence type="ECO:0000256" key="3">
    <source>
        <dbReference type="ARBA" id="ARBA00009295"/>
    </source>
</evidence>
<comment type="subcellular location">
    <subcellularLocation>
        <location evidence="1">Membrane</location>
        <topology evidence="1">Multi-pass membrane protein</topology>
    </subcellularLocation>
</comment>
<evidence type="ECO:0000256" key="12">
    <source>
        <dbReference type="ARBA" id="ARBA00023160"/>
    </source>
</evidence>
<dbReference type="InterPro" id="IPR005804">
    <property type="entry name" value="FA_desaturase_dom"/>
</dbReference>
<keyword evidence="4 13" id="KW-0444">Lipid biosynthesis</keyword>
<evidence type="ECO:0000256" key="11">
    <source>
        <dbReference type="ARBA" id="ARBA00023136"/>
    </source>
</evidence>
<comment type="similarity">
    <text evidence="3 13">Belongs to the fatty acid desaturase type 1 family.</text>
</comment>
<comment type="pathway">
    <text evidence="2">Lipid metabolism.</text>
</comment>
<evidence type="ECO:0000256" key="8">
    <source>
        <dbReference type="ARBA" id="ARBA00023002"/>
    </source>
</evidence>
<dbReference type="PANTHER" id="PTHR11351">
    <property type="entry name" value="ACYL-COA DESATURASE"/>
    <property type="match status" value="1"/>
</dbReference>
<evidence type="ECO:0000256" key="2">
    <source>
        <dbReference type="ARBA" id="ARBA00005189"/>
    </source>
</evidence>
<evidence type="ECO:0000256" key="7">
    <source>
        <dbReference type="ARBA" id="ARBA00022989"/>
    </source>
</evidence>
<dbReference type="PRINTS" id="PR00075">
    <property type="entry name" value="FACDDSATRASE"/>
</dbReference>
<keyword evidence="6" id="KW-0276">Fatty acid metabolism</keyword>
<comment type="cofactor">
    <cofactor evidence="13">
        <name>Fe(2+)</name>
        <dbReference type="ChEBI" id="CHEBI:29033"/>
    </cofactor>
</comment>
<evidence type="ECO:0000259" key="15">
    <source>
        <dbReference type="Pfam" id="PF00487"/>
    </source>
</evidence>
<gene>
    <name evidence="16" type="ORF">CITCOLO1_LOCUS22115</name>
</gene>
<proteinExistence type="inferred from homology"/>
<keyword evidence="12 13" id="KW-0275">Fatty acid biosynthesis</keyword>
<keyword evidence="5 13" id="KW-0812">Transmembrane</keyword>
<evidence type="ECO:0000313" key="16">
    <source>
        <dbReference type="EMBL" id="CAK9329640.1"/>
    </source>
</evidence>
<keyword evidence="11 14" id="KW-0472">Membrane</keyword>
<keyword evidence="17" id="KW-1185">Reference proteome</keyword>
<dbReference type="InterPro" id="IPR015876">
    <property type="entry name" value="Acyl-CoA_DS"/>
</dbReference>
<evidence type="ECO:0000256" key="13">
    <source>
        <dbReference type="RuleBase" id="RU000581"/>
    </source>
</evidence>
<evidence type="ECO:0000256" key="9">
    <source>
        <dbReference type="ARBA" id="ARBA00023004"/>
    </source>
</evidence>
<evidence type="ECO:0000256" key="5">
    <source>
        <dbReference type="ARBA" id="ARBA00022692"/>
    </source>
</evidence>
<keyword evidence="10" id="KW-0443">Lipid metabolism</keyword>
<accession>A0ABP0ZA55</accession>
<keyword evidence="8 13" id="KW-0560">Oxidoreductase</keyword>
<evidence type="ECO:0000256" key="6">
    <source>
        <dbReference type="ARBA" id="ARBA00022832"/>
    </source>
</evidence>
<organism evidence="16 17">
    <name type="scientific">Citrullus colocynthis</name>
    <name type="common">colocynth</name>
    <dbReference type="NCBI Taxonomy" id="252529"/>
    <lineage>
        <taxon>Eukaryota</taxon>
        <taxon>Viridiplantae</taxon>
        <taxon>Streptophyta</taxon>
        <taxon>Embryophyta</taxon>
        <taxon>Tracheophyta</taxon>
        <taxon>Spermatophyta</taxon>
        <taxon>Magnoliopsida</taxon>
        <taxon>eudicotyledons</taxon>
        <taxon>Gunneridae</taxon>
        <taxon>Pentapetalae</taxon>
        <taxon>rosids</taxon>
        <taxon>fabids</taxon>
        <taxon>Cucurbitales</taxon>
        <taxon>Cucurbitaceae</taxon>
        <taxon>Benincaseae</taxon>
        <taxon>Citrullus</taxon>
    </lineage>
</organism>
<feature type="domain" description="Fatty acid desaturase" evidence="15">
    <location>
        <begin position="54"/>
        <end position="284"/>
    </location>
</feature>
<evidence type="ECO:0000256" key="1">
    <source>
        <dbReference type="ARBA" id="ARBA00004141"/>
    </source>
</evidence>
<dbReference type="CDD" id="cd03505">
    <property type="entry name" value="Delta9-FADS-like"/>
    <property type="match status" value="1"/>
</dbReference>
<protein>
    <recommendedName>
        <fullName evidence="15">Fatty acid desaturase domain-containing protein</fullName>
    </recommendedName>
</protein>
<feature type="transmembrane region" description="Helical" evidence="14">
    <location>
        <begin position="193"/>
        <end position="218"/>
    </location>
</feature>
<feature type="transmembrane region" description="Helical" evidence="14">
    <location>
        <begin position="30"/>
        <end position="47"/>
    </location>
</feature>
<dbReference type="EMBL" id="OZ021743">
    <property type="protein sequence ID" value="CAK9329640.1"/>
    <property type="molecule type" value="Genomic_DNA"/>
</dbReference>
<sequence length="324" mass="38063">MDTSKEKEKEMVKADLMPSWEGKWTKRDKYMAGFFFIIHTICIIAPFQFNWNAFWVAIVLHIITGCIGINISYHRNLSHRSFRLPKWLEYLFAYCGTLAFQGDPIDWVSTHRHHHQFVDTEKDPHSPIGGFWFGYFVWLLDSNALTKKVCPEYFSDFKDTERTIFTLVLKYGRPNNVGDLEKQSFYRFLRKSYFLHPIALAALLYVVGGTPFLIWGMFVRTIALLHLSLLGNTLCHLLGNQTWNTGDMSRNIWWLSLFTFGEGWHNNHHAFEYSARHGLEWWQIDFGWYFILFLQAIGLATDVKVPSQSHKQRLALDHTKRKGL</sequence>